<dbReference type="AlphaFoldDB" id="A0A1D2M9W2"/>
<accession>A0A1D2M9W2</accession>
<proteinExistence type="predicted"/>
<evidence type="ECO:0000313" key="2">
    <source>
        <dbReference type="EMBL" id="ODM89729.1"/>
    </source>
</evidence>
<dbReference type="STRING" id="48709.A0A1D2M9W2"/>
<dbReference type="SUPFAM" id="SSF54695">
    <property type="entry name" value="POZ domain"/>
    <property type="match status" value="1"/>
</dbReference>
<evidence type="ECO:0000259" key="1">
    <source>
        <dbReference type="PROSITE" id="PS50097"/>
    </source>
</evidence>
<name>A0A1D2M9W2_ORCCI</name>
<keyword evidence="3" id="KW-1185">Reference proteome</keyword>
<dbReference type="CDD" id="cd18186">
    <property type="entry name" value="BTB_POZ_ZBTB_KLHL-like"/>
    <property type="match status" value="1"/>
</dbReference>
<dbReference type="PROSITE" id="PS50097">
    <property type="entry name" value="BTB"/>
    <property type="match status" value="1"/>
</dbReference>
<protein>
    <submittedName>
        <fullName evidence="2">BTB/POZ domain-containing protein</fullName>
    </submittedName>
</protein>
<dbReference type="InterPro" id="IPR000210">
    <property type="entry name" value="BTB/POZ_dom"/>
</dbReference>
<reference evidence="2 3" key="1">
    <citation type="journal article" date="2016" name="Genome Biol. Evol.">
        <title>Gene Family Evolution Reflects Adaptation to Soil Environmental Stressors in the Genome of the Collembolan Orchesella cincta.</title>
        <authorList>
            <person name="Faddeeva-Vakhrusheva A."/>
            <person name="Derks M.F."/>
            <person name="Anvar S.Y."/>
            <person name="Agamennone V."/>
            <person name="Suring W."/>
            <person name="Smit S."/>
            <person name="van Straalen N.M."/>
            <person name="Roelofs D."/>
        </authorList>
    </citation>
    <scope>NUCLEOTIDE SEQUENCE [LARGE SCALE GENOMIC DNA]</scope>
    <source>
        <tissue evidence="2">Mixed pool</tissue>
    </source>
</reference>
<dbReference type="OrthoDB" id="646702at2759"/>
<dbReference type="InterPro" id="IPR044714">
    <property type="entry name" value="AtSIBP1-like"/>
</dbReference>
<sequence>MYTVLTLRMEVYLLKSKPFETNLFLEGVGNHGDIGAIVDFDVDLKPIPGSKASRDFCDDIKKAVPVPTAKLKMDGFRENVLFVRLKFQPVGGIYGVHGAYPALWVDAGLGPMIMKLQAAGPYLMELVNRFSEPVLMKVSLTLGENSEIQVASREMAVGCWNDATGRHYNFEEQWRLVSDNNVIRMHLHPSAYRGVMTISLIRVPSEFSIRKFLGPLPEAQTLTKKLLEDKIHCDFVIIAENGAAVPCHKSFLASHSKVFERMLQTDCKETREKAYKLRLTEGAVNALLKFLYYSNLNDPINSCSIALELLKVAHEYDIESLEKVMKRMFLVAESSILWFDVDVMLLLFQHSMRAEGYEDLKMKAVQVMKLKQHELHSSDLCQQLFKDDPEFARELFLHCLK</sequence>
<evidence type="ECO:0000313" key="3">
    <source>
        <dbReference type="Proteomes" id="UP000094527"/>
    </source>
</evidence>
<dbReference type="SMART" id="SM00225">
    <property type="entry name" value="BTB"/>
    <property type="match status" value="1"/>
</dbReference>
<gene>
    <name evidence="2" type="ORF">Ocin01_16954</name>
</gene>
<dbReference type="Pfam" id="PF00651">
    <property type="entry name" value="BTB"/>
    <property type="match status" value="1"/>
</dbReference>
<feature type="domain" description="BTB" evidence="1">
    <location>
        <begin position="233"/>
        <end position="300"/>
    </location>
</feature>
<dbReference type="PANTHER" id="PTHR46672">
    <property type="entry name" value="OS08G0495500 PROTEIN-RELATED"/>
    <property type="match status" value="1"/>
</dbReference>
<dbReference type="Proteomes" id="UP000094527">
    <property type="component" value="Unassembled WGS sequence"/>
</dbReference>
<dbReference type="EMBL" id="LJIJ01002415">
    <property type="protein sequence ID" value="ODM89729.1"/>
    <property type="molecule type" value="Genomic_DNA"/>
</dbReference>
<dbReference type="InterPro" id="IPR011333">
    <property type="entry name" value="SKP1/BTB/POZ_sf"/>
</dbReference>
<organism evidence="2 3">
    <name type="scientific">Orchesella cincta</name>
    <name type="common">Springtail</name>
    <name type="synonym">Podura cincta</name>
    <dbReference type="NCBI Taxonomy" id="48709"/>
    <lineage>
        <taxon>Eukaryota</taxon>
        <taxon>Metazoa</taxon>
        <taxon>Ecdysozoa</taxon>
        <taxon>Arthropoda</taxon>
        <taxon>Hexapoda</taxon>
        <taxon>Collembola</taxon>
        <taxon>Entomobryomorpha</taxon>
        <taxon>Entomobryoidea</taxon>
        <taxon>Orchesellidae</taxon>
        <taxon>Orchesellinae</taxon>
        <taxon>Orchesella</taxon>
    </lineage>
</organism>
<comment type="caution">
    <text evidence="2">The sequence shown here is derived from an EMBL/GenBank/DDBJ whole genome shotgun (WGS) entry which is preliminary data.</text>
</comment>
<dbReference type="Gene3D" id="3.30.710.10">
    <property type="entry name" value="Potassium Channel Kv1.1, Chain A"/>
    <property type="match status" value="1"/>
</dbReference>